<evidence type="ECO:0000313" key="8">
    <source>
        <dbReference type="EMBL" id="TXF11299.1"/>
    </source>
</evidence>
<evidence type="ECO:0000313" key="9">
    <source>
        <dbReference type="Proteomes" id="UP000321201"/>
    </source>
</evidence>
<organism evidence="8 9">
    <name type="scientific">Pelomicrobium methylotrophicum</name>
    <dbReference type="NCBI Taxonomy" id="2602750"/>
    <lineage>
        <taxon>Bacteria</taxon>
        <taxon>Pseudomonadati</taxon>
        <taxon>Pseudomonadota</taxon>
        <taxon>Hydrogenophilia</taxon>
        <taxon>Hydrogenophilia incertae sedis</taxon>
        <taxon>Pelomicrobium</taxon>
    </lineage>
</organism>
<dbReference type="GO" id="GO:0050518">
    <property type="term" value="F:2-C-methyl-D-erythritol 4-phosphate cytidylyltransferase activity"/>
    <property type="evidence" value="ECO:0007669"/>
    <property type="project" value="UniProtKB-UniRule"/>
</dbReference>
<dbReference type="AlphaFoldDB" id="A0A5C7EIW0"/>
<dbReference type="PROSITE" id="PS01295">
    <property type="entry name" value="ISPD"/>
    <property type="match status" value="1"/>
</dbReference>
<feature type="site" description="Transition state stabilizer" evidence="7">
    <location>
        <position position="23"/>
    </location>
</feature>
<dbReference type="EMBL" id="VPFL01000015">
    <property type="protein sequence ID" value="TXF11299.1"/>
    <property type="molecule type" value="Genomic_DNA"/>
</dbReference>
<evidence type="ECO:0000256" key="5">
    <source>
        <dbReference type="ARBA" id="ARBA00022695"/>
    </source>
</evidence>
<dbReference type="InterPro" id="IPR029044">
    <property type="entry name" value="Nucleotide-diphossugar_trans"/>
</dbReference>
<comment type="caution">
    <text evidence="8">The sequence shown here is derived from an EMBL/GenBank/DDBJ whole genome shotgun (WGS) entry which is preliminary data.</text>
</comment>
<reference evidence="8 9" key="1">
    <citation type="submission" date="2019-08" db="EMBL/GenBank/DDBJ databases">
        <title>Pelomicrobium methylotrophicum gen. nov., sp. nov. a moderately thermophilic, facultatively anaerobic, lithoautotrophic and methylotrophic bacterium isolated from a terrestrial mud volcano.</title>
        <authorList>
            <person name="Slobodkina G.B."/>
            <person name="Merkel A.Y."/>
            <person name="Slobodkin A.I."/>
        </authorList>
    </citation>
    <scope>NUCLEOTIDE SEQUENCE [LARGE SCALE GENOMIC DNA]</scope>
    <source>
        <strain evidence="8 9">SM250</strain>
    </source>
</reference>
<dbReference type="CDD" id="cd02516">
    <property type="entry name" value="CDP-ME_synthetase"/>
    <property type="match status" value="1"/>
</dbReference>
<dbReference type="GO" id="GO:0019288">
    <property type="term" value="P:isopentenyl diphosphate biosynthetic process, methylerythritol 4-phosphate pathway"/>
    <property type="evidence" value="ECO:0007669"/>
    <property type="project" value="UniProtKB-UniRule"/>
</dbReference>
<dbReference type="FunFam" id="3.90.550.10:FF:000003">
    <property type="entry name" value="2-C-methyl-D-erythritol 4-phosphate cytidylyltransferase"/>
    <property type="match status" value="1"/>
</dbReference>
<dbReference type="PANTHER" id="PTHR32125">
    <property type="entry name" value="2-C-METHYL-D-ERYTHRITOL 4-PHOSPHATE CYTIDYLYLTRANSFERASE, CHLOROPLASTIC"/>
    <property type="match status" value="1"/>
</dbReference>
<dbReference type="InterPro" id="IPR018294">
    <property type="entry name" value="ISPD_synthase_CS"/>
</dbReference>
<feature type="site" description="Positions MEP for the nucleophilic attack" evidence="7">
    <location>
        <position position="158"/>
    </location>
</feature>
<comment type="pathway">
    <text evidence="2 7">Isoprenoid biosynthesis; isopentenyl diphosphate biosynthesis via DXP pathway; isopentenyl diphosphate from 1-deoxy-D-xylulose 5-phosphate: step 2/6.</text>
</comment>
<dbReference type="Pfam" id="PF01128">
    <property type="entry name" value="IspD"/>
    <property type="match status" value="1"/>
</dbReference>
<dbReference type="OrthoDB" id="9806837at2"/>
<keyword evidence="4 7" id="KW-0808">Transferase</keyword>
<dbReference type="PANTHER" id="PTHR32125:SF4">
    <property type="entry name" value="2-C-METHYL-D-ERYTHRITOL 4-PHOSPHATE CYTIDYLYLTRANSFERASE, CHLOROPLASTIC"/>
    <property type="match status" value="1"/>
</dbReference>
<evidence type="ECO:0000256" key="1">
    <source>
        <dbReference type="ARBA" id="ARBA00001282"/>
    </source>
</evidence>
<comment type="catalytic activity">
    <reaction evidence="1 7">
        <text>2-C-methyl-D-erythritol 4-phosphate + CTP + H(+) = 4-CDP-2-C-methyl-D-erythritol + diphosphate</text>
        <dbReference type="Rhea" id="RHEA:13429"/>
        <dbReference type="ChEBI" id="CHEBI:15378"/>
        <dbReference type="ChEBI" id="CHEBI:33019"/>
        <dbReference type="ChEBI" id="CHEBI:37563"/>
        <dbReference type="ChEBI" id="CHEBI:57823"/>
        <dbReference type="ChEBI" id="CHEBI:58262"/>
        <dbReference type="EC" id="2.7.7.60"/>
    </reaction>
</comment>
<sequence>MPKYVALVPAAGAGLRMGQAVPKQYLPLAGRPMIHHALRALGNCRFIAAIHVLLAPGDTAWDAFDWSALGGRVHPLRCGGATRAETVANGLQAIRGDMDEADWVLVHDAARPCLQRAWVERLVRELAEEEVGGLLAIPVADTLKRADRNGRVLATEPREGLWQAQTPQMFRYGVLAKALAASAASEVTDESRAVEMLGLKPRLVVGDAANLKVTFPQDLPLAERILSQAEEP</sequence>
<dbReference type="InterPro" id="IPR034683">
    <property type="entry name" value="IspD/TarI"/>
</dbReference>
<protein>
    <recommendedName>
        <fullName evidence="7">2-C-methyl-D-erythritol 4-phosphate cytidylyltransferase</fullName>
        <ecNumber evidence="7">2.7.7.60</ecNumber>
    </recommendedName>
    <alternativeName>
        <fullName evidence="7">4-diphosphocytidyl-2C-methyl-D-erythritol synthase</fullName>
    </alternativeName>
    <alternativeName>
        <fullName evidence="7">MEP cytidylyltransferase</fullName>
        <shortName evidence="7">MCT</shortName>
    </alternativeName>
</protein>
<evidence type="ECO:0000256" key="7">
    <source>
        <dbReference type="HAMAP-Rule" id="MF_00108"/>
    </source>
</evidence>
<evidence type="ECO:0000256" key="4">
    <source>
        <dbReference type="ARBA" id="ARBA00022679"/>
    </source>
</evidence>
<evidence type="ECO:0000256" key="6">
    <source>
        <dbReference type="ARBA" id="ARBA00023229"/>
    </source>
</evidence>
<dbReference type="RefSeq" id="WP_147800315.1">
    <property type="nucleotide sequence ID" value="NZ_VPFL01000015.1"/>
</dbReference>
<keyword evidence="9" id="KW-1185">Reference proteome</keyword>
<evidence type="ECO:0000256" key="3">
    <source>
        <dbReference type="ARBA" id="ARBA00009789"/>
    </source>
</evidence>
<feature type="site" description="Transition state stabilizer" evidence="7">
    <location>
        <position position="16"/>
    </location>
</feature>
<dbReference type="InterPro" id="IPR001228">
    <property type="entry name" value="IspD"/>
</dbReference>
<accession>A0A5C7EIW0</accession>
<dbReference type="EC" id="2.7.7.60" evidence="7"/>
<dbReference type="InParanoid" id="A0A5C7EIW0"/>
<dbReference type="FunCoup" id="A0A5C7EIW0">
    <property type="interactions" value="507"/>
</dbReference>
<keyword evidence="5 7" id="KW-0548">Nucleotidyltransferase</keyword>
<proteinExistence type="inferred from homology"/>
<keyword evidence="6 7" id="KW-0414">Isoprene biosynthesis</keyword>
<dbReference type="NCBIfam" id="TIGR00453">
    <property type="entry name" value="ispD"/>
    <property type="match status" value="1"/>
</dbReference>
<feature type="site" description="Positions MEP for the nucleophilic attack" evidence="7">
    <location>
        <position position="212"/>
    </location>
</feature>
<dbReference type="HAMAP" id="MF_00108">
    <property type="entry name" value="IspD"/>
    <property type="match status" value="1"/>
</dbReference>
<dbReference type="InterPro" id="IPR050088">
    <property type="entry name" value="IspD/TarI_cytidylyltransf_bact"/>
</dbReference>
<dbReference type="Gene3D" id="3.90.550.10">
    <property type="entry name" value="Spore Coat Polysaccharide Biosynthesis Protein SpsA, Chain A"/>
    <property type="match status" value="1"/>
</dbReference>
<dbReference type="Proteomes" id="UP000321201">
    <property type="component" value="Unassembled WGS sequence"/>
</dbReference>
<dbReference type="UniPathway" id="UPA00056">
    <property type="reaction ID" value="UER00093"/>
</dbReference>
<evidence type="ECO:0000256" key="2">
    <source>
        <dbReference type="ARBA" id="ARBA00004787"/>
    </source>
</evidence>
<comment type="similarity">
    <text evidence="3 7">Belongs to the IspD/TarI cytidylyltransferase family. IspD subfamily.</text>
</comment>
<gene>
    <name evidence="7" type="primary">ispD</name>
    <name evidence="8" type="ORF">FR698_11340</name>
</gene>
<dbReference type="SUPFAM" id="SSF53448">
    <property type="entry name" value="Nucleotide-diphospho-sugar transferases"/>
    <property type="match status" value="1"/>
</dbReference>
<name>A0A5C7EIW0_9PROT</name>
<comment type="function">
    <text evidence="7">Catalyzes the formation of 4-diphosphocytidyl-2-C-methyl-D-erythritol from CTP and 2-C-methyl-D-erythritol 4-phosphate (MEP).</text>
</comment>